<reference evidence="11" key="1">
    <citation type="submission" date="2016-01" db="EMBL/GenBank/DDBJ databases">
        <authorList>
            <person name="Peeters C."/>
        </authorList>
    </citation>
    <scope>NUCLEOTIDE SEQUENCE [LARGE SCALE GENOMIC DNA]</scope>
    <source>
        <strain evidence="11">LMG 22940</strain>
    </source>
</reference>
<proteinExistence type="inferred from homology"/>
<dbReference type="InterPro" id="IPR049734">
    <property type="entry name" value="NudC-like_C"/>
</dbReference>
<dbReference type="Pfam" id="PF00293">
    <property type="entry name" value="NUDIX"/>
    <property type="match status" value="1"/>
</dbReference>
<comment type="caution">
    <text evidence="11">The sequence shown here is derived from an EMBL/GenBank/DDBJ whole genome shotgun (WGS) entry which is preliminary data.</text>
</comment>
<dbReference type="InterPro" id="IPR020084">
    <property type="entry name" value="NUDIX_hydrolase_CS"/>
</dbReference>
<evidence type="ECO:0000256" key="6">
    <source>
        <dbReference type="ARBA" id="ARBA00022801"/>
    </source>
</evidence>
<organism evidence="11 12">
    <name type="scientific">Caballeronia choica</name>
    <dbReference type="NCBI Taxonomy" id="326476"/>
    <lineage>
        <taxon>Bacteria</taxon>
        <taxon>Pseudomonadati</taxon>
        <taxon>Pseudomonadota</taxon>
        <taxon>Betaproteobacteria</taxon>
        <taxon>Burkholderiales</taxon>
        <taxon>Burkholderiaceae</taxon>
        <taxon>Caballeronia</taxon>
    </lineage>
</organism>
<dbReference type="InterPro" id="IPR015797">
    <property type="entry name" value="NUDIX_hydrolase-like_dom_sf"/>
</dbReference>
<dbReference type="EMBL" id="FCON02000045">
    <property type="protein sequence ID" value="SAL70222.1"/>
    <property type="molecule type" value="Genomic_DNA"/>
</dbReference>
<dbReference type="InterPro" id="IPR000086">
    <property type="entry name" value="NUDIX_hydrolase_dom"/>
</dbReference>
<dbReference type="PROSITE" id="PS00893">
    <property type="entry name" value="NUDIX_BOX"/>
    <property type="match status" value="1"/>
</dbReference>
<dbReference type="SUPFAM" id="SSF55811">
    <property type="entry name" value="Nudix"/>
    <property type="match status" value="1"/>
</dbReference>
<dbReference type="Pfam" id="PF09296">
    <property type="entry name" value="NUDIX-like"/>
    <property type="match status" value="1"/>
</dbReference>
<comment type="cofactor">
    <cofactor evidence="2">
        <name>Zn(2+)</name>
        <dbReference type="ChEBI" id="CHEBI:29105"/>
    </cofactor>
</comment>
<dbReference type="Pfam" id="PF09297">
    <property type="entry name" value="Zn_ribbon_NUD"/>
    <property type="match status" value="1"/>
</dbReference>
<dbReference type="GO" id="GO:0019677">
    <property type="term" value="P:NAD+ catabolic process"/>
    <property type="evidence" value="ECO:0007669"/>
    <property type="project" value="TreeGrafter"/>
</dbReference>
<dbReference type="InterPro" id="IPR015375">
    <property type="entry name" value="NADH_PPase-like_N"/>
</dbReference>
<feature type="domain" description="Nudix hydrolase" evidence="10">
    <location>
        <begin position="176"/>
        <end position="300"/>
    </location>
</feature>
<accession>A0A158JMT8</accession>
<dbReference type="Gene3D" id="3.90.79.10">
    <property type="entry name" value="Nucleoside Triphosphate Pyrophosphohydrolase"/>
    <property type="match status" value="1"/>
</dbReference>
<dbReference type="InterPro" id="IPR050241">
    <property type="entry name" value="NAD-cap_RNA_hydrolase_NudC"/>
</dbReference>
<evidence type="ECO:0000256" key="2">
    <source>
        <dbReference type="ARBA" id="ARBA00001947"/>
    </source>
</evidence>
<evidence type="ECO:0000256" key="7">
    <source>
        <dbReference type="ARBA" id="ARBA00022842"/>
    </source>
</evidence>
<dbReference type="InterPro" id="IPR015376">
    <property type="entry name" value="Znr_NADH_PPase"/>
</dbReference>
<evidence type="ECO:0000256" key="8">
    <source>
        <dbReference type="ARBA" id="ARBA00023027"/>
    </source>
</evidence>
<keyword evidence="8" id="KW-0520">NAD</keyword>
<dbReference type="CDD" id="cd03429">
    <property type="entry name" value="NUDIX_NADH_pyrophosphatase_Nudt13"/>
    <property type="match status" value="1"/>
</dbReference>
<dbReference type="Gene3D" id="3.90.79.20">
    <property type="match status" value="1"/>
</dbReference>
<name>A0A158JMT8_9BURK</name>
<dbReference type="Proteomes" id="UP000054770">
    <property type="component" value="Unassembled WGS sequence"/>
</dbReference>
<sequence length="320" mass="34679">MPLPDQSTAIGFTFNPLDRRSQQRDDEAFVERLRHDPSTRFVVFTADVPVFKAGAGRDILFSANEAAQFGEPIQAVFLGQGESERNGEGPALFALGFDKAATEAPALAAQFEPVDLRSIAMRGLVAPALLGALGQAKAMLDWHRRHRFCANCGEPSRSTSAGWRRSCDACGTQHFPRVDPVVIMLAIDGDRCLLGRQRQFAPGMYSALAGFVEPGETAEDAVCREVLEEAGVHCSGVTYFATQPWPFPSSLMIGCFARADDTEIVVDTTELEDARWFSRAEVKAMLAGTHADGLSVPKPFAIAHHLLRAFAENGAAVLRA</sequence>
<evidence type="ECO:0000259" key="10">
    <source>
        <dbReference type="PROSITE" id="PS51462"/>
    </source>
</evidence>
<comment type="catalytic activity">
    <reaction evidence="9">
        <text>a 5'-end NAD(+)-phospho-ribonucleoside in mRNA + H2O = a 5'-end phospho-adenosine-phospho-ribonucleoside in mRNA + beta-nicotinamide D-ribonucleotide + 2 H(+)</text>
        <dbReference type="Rhea" id="RHEA:60876"/>
        <dbReference type="Rhea" id="RHEA-COMP:15698"/>
        <dbReference type="Rhea" id="RHEA-COMP:15719"/>
        <dbReference type="ChEBI" id="CHEBI:14649"/>
        <dbReference type="ChEBI" id="CHEBI:15377"/>
        <dbReference type="ChEBI" id="CHEBI:15378"/>
        <dbReference type="ChEBI" id="CHEBI:144029"/>
        <dbReference type="ChEBI" id="CHEBI:144051"/>
    </reaction>
    <physiologicalReaction direction="left-to-right" evidence="9">
        <dbReference type="Rhea" id="RHEA:60877"/>
    </physiologicalReaction>
</comment>
<dbReference type="RefSeq" id="WP_087646111.1">
    <property type="nucleotide sequence ID" value="NZ_FCON02000045.1"/>
</dbReference>
<evidence type="ECO:0000256" key="3">
    <source>
        <dbReference type="ARBA" id="ARBA00009595"/>
    </source>
</evidence>
<dbReference type="PANTHER" id="PTHR42904">
    <property type="entry name" value="NUDIX HYDROLASE, NUDC SUBFAMILY"/>
    <property type="match status" value="1"/>
</dbReference>
<evidence type="ECO:0000256" key="5">
    <source>
        <dbReference type="ARBA" id="ARBA00022723"/>
    </source>
</evidence>
<dbReference type="GO" id="GO:0006742">
    <property type="term" value="P:NADP+ catabolic process"/>
    <property type="evidence" value="ECO:0007669"/>
    <property type="project" value="TreeGrafter"/>
</dbReference>
<dbReference type="GO" id="GO:0005829">
    <property type="term" value="C:cytosol"/>
    <property type="evidence" value="ECO:0007669"/>
    <property type="project" value="TreeGrafter"/>
</dbReference>
<keyword evidence="6 11" id="KW-0378">Hydrolase</keyword>
<dbReference type="OrthoDB" id="9791656at2"/>
<keyword evidence="12" id="KW-1185">Reference proteome</keyword>
<gene>
    <name evidence="11" type="ORF">AWB68_04024</name>
</gene>
<comment type="similarity">
    <text evidence="3">Belongs to the Nudix hydrolase family. NudC subfamily.</text>
</comment>
<keyword evidence="5" id="KW-0479">Metal-binding</keyword>
<protein>
    <recommendedName>
        <fullName evidence="4">NAD(+) diphosphatase</fullName>
        <ecNumber evidence="4">3.6.1.22</ecNumber>
    </recommendedName>
</protein>
<evidence type="ECO:0000313" key="11">
    <source>
        <dbReference type="EMBL" id="SAL70222.1"/>
    </source>
</evidence>
<evidence type="ECO:0000256" key="4">
    <source>
        <dbReference type="ARBA" id="ARBA00012381"/>
    </source>
</evidence>
<dbReference type="GO" id="GO:0035529">
    <property type="term" value="F:NADH pyrophosphatase activity"/>
    <property type="evidence" value="ECO:0007669"/>
    <property type="project" value="TreeGrafter"/>
</dbReference>
<evidence type="ECO:0000256" key="9">
    <source>
        <dbReference type="ARBA" id="ARBA00023679"/>
    </source>
</evidence>
<keyword evidence="7" id="KW-0460">Magnesium</keyword>
<dbReference type="EC" id="3.6.1.22" evidence="4"/>
<dbReference type="GO" id="GO:0046872">
    <property type="term" value="F:metal ion binding"/>
    <property type="evidence" value="ECO:0007669"/>
    <property type="project" value="UniProtKB-KW"/>
</dbReference>
<comment type="cofactor">
    <cofactor evidence="1">
        <name>Mg(2+)</name>
        <dbReference type="ChEBI" id="CHEBI:18420"/>
    </cofactor>
</comment>
<dbReference type="PANTHER" id="PTHR42904:SF6">
    <property type="entry name" value="NAD-CAPPED RNA HYDROLASE NUDT12"/>
    <property type="match status" value="1"/>
</dbReference>
<evidence type="ECO:0000313" key="12">
    <source>
        <dbReference type="Proteomes" id="UP000054770"/>
    </source>
</evidence>
<evidence type="ECO:0000256" key="1">
    <source>
        <dbReference type="ARBA" id="ARBA00001946"/>
    </source>
</evidence>
<dbReference type="NCBIfam" id="NF001299">
    <property type="entry name" value="PRK00241.1"/>
    <property type="match status" value="1"/>
</dbReference>
<dbReference type="AlphaFoldDB" id="A0A158JMT8"/>
<dbReference type="PROSITE" id="PS51462">
    <property type="entry name" value="NUDIX"/>
    <property type="match status" value="1"/>
</dbReference>